<accession>A0A1A9Z267</accession>
<proteinExistence type="predicted"/>
<evidence type="ECO:0000313" key="2">
    <source>
        <dbReference type="EnsemblMetazoa" id="GPAI001463-PA"/>
    </source>
</evidence>
<evidence type="ECO:0000259" key="1">
    <source>
        <dbReference type="Pfam" id="PF13843"/>
    </source>
</evidence>
<dbReference type="AlphaFoldDB" id="A0A1A9Z267"/>
<reference evidence="2" key="2">
    <citation type="submission" date="2020-05" db="UniProtKB">
        <authorList>
            <consortium name="EnsemblMetazoa"/>
        </authorList>
    </citation>
    <scope>IDENTIFICATION</scope>
    <source>
        <strain evidence="2">IAEA</strain>
    </source>
</reference>
<reference evidence="3" key="1">
    <citation type="submission" date="2014-03" db="EMBL/GenBank/DDBJ databases">
        <authorList>
            <person name="Aksoy S."/>
            <person name="Warren W."/>
            <person name="Wilson R.K."/>
        </authorList>
    </citation>
    <scope>NUCLEOTIDE SEQUENCE [LARGE SCALE GENOMIC DNA]</scope>
    <source>
        <strain evidence="3">IAEA</strain>
    </source>
</reference>
<evidence type="ECO:0000313" key="3">
    <source>
        <dbReference type="Proteomes" id="UP000092445"/>
    </source>
</evidence>
<sequence>MGNSAKTQENVPLIYFRQTIWIYQSDSESEDDDVNISNGIDETTTLFNEDTAEIQDFRFYGPSMGIADDLKIVKRTRNCRLKGFTETNFQEMEIFFGLCLLQAQIKTPKIRSIWSNNLLYYHPIFGASMTGRSACLHILELKILNVLYELKMREESSIMIVYKNLSLINLMANGPDGSVNAYK</sequence>
<keyword evidence="3" id="KW-1185">Reference proteome</keyword>
<dbReference type="InterPro" id="IPR029526">
    <property type="entry name" value="PGBD"/>
</dbReference>
<feature type="domain" description="PiggyBac transposable element-derived protein" evidence="1">
    <location>
        <begin position="80"/>
        <end position="130"/>
    </location>
</feature>
<organism evidence="2 3">
    <name type="scientific">Glossina pallidipes</name>
    <name type="common">Tsetse fly</name>
    <dbReference type="NCBI Taxonomy" id="7398"/>
    <lineage>
        <taxon>Eukaryota</taxon>
        <taxon>Metazoa</taxon>
        <taxon>Ecdysozoa</taxon>
        <taxon>Arthropoda</taxon>
        <taxon>Hexapoda</taxon>
        <taxon>Insecta</taxon>
        <taxon>Pterygota</taxon>
        <taxon>Neoptera</taxon>
        <taxon>Endopterygota</taxon>
        <taxon>Diptera</taxon>
        <taxon>Brachycera</taxon>
        <taxon>Muscomorpha</taxon>
        <taxon>Hippoboscoidea</taxon>
        <taxon>Glossinidae</taxon>
        <taxon>Glossina</taxon>
    </lineage>
</organism>
<protein>
    <submittedName>
        <fullName evidence="2">DDE_Tnp_1_7 domain-containing protein</fullName>
    </submittedName>
</protein>
<dbReference type="Pfam" id="PF13843">
    <property type="entry name" value="DDE_Tnp_1_7"/>
    <property type="match status" value="1"/>
</dbReference>
<name>A0A1A9Z267_GLOPL</name>
<dbReference type="Proteomes" id="UP000092445">
    <property type="component" value="Unassembled WGS sequence"/>
</dbReference>
<dbReference type="EnsemblMetazoa" id="GPAI001463-RA">
    <property type="protein sequence ID" value="GPAI001463-PA"/>
    <property type="gene ID" value="GPAI001463"/>
</dbReference>
<dbReference type="VEuPathDB" id="VectorBase:GPAI001463"/>